<keyword evidence="2" id="KW-1185">Reference proteome</keyword>
<dbReference type="AlphaFoldDB" id="A0A5E4VMU8"/>
<proteinExistence type="predicted"/>
<evidence type="ECO:0000313" key="2">
    <source>
        <dbReference type="Proteomes" id="UP000414233"/>
    </source>
</evidence>
<name>A0A5E4VMU8_9BURK</name>
<protein>
    <submittedName>
        <fullName evidence="1">Uncharacterized protein</fullName>
    </submittedName>
</protein>
<evidence type="ECO:0000313" key="1">
    <source>
        <dbReference type="EMBL" id="VVE12345.1"/>
    </source>
</evidence>
<organism evidence="1 2">
    <name type="scientific">Pandoraea terrae</name>
    <dbReference type="NCBI Taxonomy" id="1537710"/>
    <lineage>
        <taxon>Bacteria</taxon>
        <taxon>Pseudomonadati</taxon>
        <taxon>Pseudomonadota</taxon>
        <taxon>Betaproteobacteria</taxon>
        <taxon>Burkholderiales</taxon>
        <taxon>Burkholderiaceae</taxon>
        <taxon>Pandoraea</taxon>
    </lineage>
</organism>
<dbReference type="EMBL" id="CABPRZ010000009">
    <property type="protein sequence ID" value="VVE12345.1"/>
    <property type="molecule type" value="Genomic_DNA"/>
</dbReference>
<gene>
    <name evidence="1" type="ORF">PTE30175_02628</name>
</gene>
<accession>A0A5E4VMU8</accession>
<dbReference type="Proteomes" id="UP000414233">
    <property type="component" value="Unassembled WGS sequence"/>
</dbReference>
<sequence length="45" mass="4825">MVAFAATAAANAGCGKRDVAARRSRLTGMRVKMPARRHRNALIEA</sequence>
<reference evidence="1 2" key="1">
    <citation type="submission" date="2019-08" db="EMBL/GenBank/DDBJ databases">
        <authorList>
            <person name="Peeters C."/>
        </authorList>
    </citation>
    <scope>NUCLEOTIDE SEQUENCE [LARGE SCALE GENOMIC DNA]</scope>
    <source>
        <strain evidence="1 2">LMG 30175</strain>
    </source>
</reference>